<dbReference type="GO" id="GO:0006351">
    <property type="term" value="P:DNA-templated transcription"/>
    <property type="evidence" value="ECO:0007669"/>
    <property type="project" value="InterPro"/>
</dbReference>
<accession>W9VSA7</accession>
<sequence>MSLGLNEKGSYSTKRLRDQKLWRRLRWCCYVRDRMIAIGTRKPMHFADDQVRIPALSLDDFDLETPSTAMTRIQDAFTMIDYDCRVALAKMFMAKVKLLSTVGRVLEKLYLLRSIRGPNTGPRMFYNPKVSNFDLEGFLKRANELDE</sequence>
<dbReference type="GO" id="GO:0008270">
    <property type="term" value="F:zinc ion binding"/>
    <property type="evidence" value="ECO:0007669"/>
    <property type="project" value="InterPro"/>
</dbReference>
<keyword evidence="1" id="KW-0539">Nucleus</keyword>
<evidence type="ECO:0000256" key="1">
    <source>
        <dbReference type="ARBA" id="ARBA00023242"/>
    </source>
</evidence>
<reference evidence="3 4" key="1">
    <citation type="submission" date="2013-03" db="EMBL/GenBank/DDBJ databases">
        <title>The Genome Sequence of Cladophialophora psammophila CBS 110553.</title>
        <authorList>
            <consortium name="The Broad Institute Genomics Platform"/>
            <person name="Cuomo C."/>
            <person name="de Hoog S."/>
            <person name="Gorbushina A."/>
            <person name="Walker B."/>
            <person name="Young S.K."/>
            <person name="Zeng Q."/>
            <person name="Gargeya S."/>
            <person name="Fitzgerald M."/>
            <person name="Haas B."/>
            <person name="Abouelleil A."/>
            <person name="Allen A.W."/>
            <person name="Alvarado L."/>
            <person name="Arachchi H.M."/>
            <person name="Berlin A.M."/>
            <person name="Chapman S.B."/>
            <person name="Gainer-Dewar J."/>
            <person name="Goldberg J."/>
            <person name="Griggs A."/>
            <person name="Gujja S."/>
            <person name="Hansen M."/>
            <person name="Howarth C."/>
            <person name="Imamovic A."/>
            <person name="Ireland A."/>
            <person name="Larimer J."/>
            <person name="McCowan C."/>
            <person name="Murphy C."/>
            <person name="Pearson M."/>
            <person name="Poon T.W."/>
            <person name="Priest M."/>
            <person name="Roberts A."/>
            <person name="Saif S."/>
            <person name="Shea T."/>
            <person name="Sisk P."/>
            <person name="Sykes S."/>
            <person name="Wortman J."/>
            <person name="Nusbaum C."/>
            <person name="Birren B."/>
        </authorList>
    </citation>
    <scope>NUCLEOTIDE SEQUENCE [LARGE SCALE GENOMIC DNA]</scope>
    <source>
        <strain evidence="3 4">CBS 110553</strain>
    </source>
</reference>
<dbReference type="Pfam" id="PF04082">
    <property type="entry name" value="Fungal_trans"/>
    <property type="match status" value="1"/>
</dbReference>
<feature type="domain" description="Xylanolytic transcriptional activator regulatory" evidence="2">
    <location>
        <begin position="2"/>
        <end position="114"/>
    </location>
</feature>
<dbReference type="PANTHER" id="PTHR47425">
    <property type="entry name" value="FARB-RELATED"/>
    <property type="match status" value="1"/>
</dbReference>
<dbReference type="AlphaFoldDB" id="W9VSA7"/>
<dbReference type="PANTHER" id="PTHR47425:SF2">
    <property type="entry name" value="FARB-RELATED"/>
    <property type="match status" value="1"/>
</dbReference>
<name>W9VSA7_9EURO</name>
<organism evidence="3 4">
    <name type="scientific">Cladophialophora psammophila CBS 110553</name>
    <dbReference type="NCBI Taxonomy" id="1182543"/>
    <lineage>
        <taxon>Eukaryota</taxon>
        <taxon>Fungi</taxon>
        <taxon>Dikarya</taxon>
        <taxon>Ascomycota</taxon>
        <taxon>Pezizomycotina</taxon>
        <taxon>Eurotiomycetes</taxon>
        <taxon>Chaetothyriomycetidae</taxon>
        <taxon>Chaetothyriales</taxon>
        <taxon>Herpotrichiellaceae</taxon>
        <taxon>Cladophialophora</taxon>
    </lineage>
</organism>
<evidence type="ECO:0000313" key="3">
    <source>
        <dbReference type="EMBL" id="EXJ55061.1"/>
    </source>
</evidence>
<proteinExistence type="predicted"/>
<dbReference type="RefSeq" id="XP_007751559.1">
    <property type="nucleotide sequence ID" value="XM_007753369.1"/>
</dbReference>
<evidence type="ECO:0000313" key="4">
    <source>
        <dbReference type="Proteomes" id="UP000019471"/>
    </source>
</evidence>
<gene>
    <name evidence="3" type="ORF">A1O5_12800</name>
</gene>
<keyword evidence="4" id="KW-1185">Reference proteome</keyword>
<dbReference type="Proteomes" id="UP000019471">
    <property type="component" value="Unassembled WGS sequence"/>
</dbReference>
<dbReference type="HOGENOM" id="CLU_1767867_0_0_1"/>
<comment type="caution">
    <text evidence="3">The sequence shown here is derived from an EMBL/GenBank/DDBJ whole genome shotgun (WGS) entry which is preliminary data.</text>
</comment>
<evidence type="ECO:0000259" key="2">
    <source>
        <dbReference type="Pfam" id="PF04082"/>
    </source>
</evidence>
<dbReference type="GeneID" id="19197486"/>
<dbReference type="InterPro" id="IPR052761">
    <property type="entry name" value="Fungal_Detox/Toxin_TFs"/>
</dbReference>
<dbReference type="OrthoDB" id="4451586at2759"/>
<dbReference type="CDD" id="cd12148">
    <property type="entry name" value="fungal_TF_MHR"/>
    <property type="match status" value="1"/>
</dbReference>
<dbReference type="GO" id="GO:0003677">
    <property type="term" value="F:DNA binding"/>
    <property type="evidence" value="ECO:0007669"/>
    <property type="project" value="InterPro"/>
</dbReference>
<protein>
    <recommendedName>
        <fullName evidence="2">Xylanolytic transcriptional activator regulatory domain-containing protein</fullName>
    </recommendedName>
</protein>
<dbReference type="STRING" id="1182543.W9VSA7"/>
<dbReference type="InterPro" id="IPR007219">
    <property type="entry name" value="XnlR_reg_dom"/>
</dbReference>
<dbReference type="EMBL" id="AMGX01000037">
    <property type="protein sequence ID" value="EXJ55061.1"/>
    <property type="molecule type" value="Genomic_DNA"/>
</dbReference>